<dbReference type="OrthoDB" id="9806380at2"/>
<dbReference type="SUPFAM" id="SSF54909">
    <property type="entry name" value="Dimeric alpha+beta barrel"/>
    <property type="match status" value="1"/>
</dbReference>
<dbReference type="RefSeq" id="WP_050673644.1">
    <property type="nucleotide sequence ID" value="NZ_CANLNU010000001.1"/>
</dbReference>
<dbReference type="STRING" id="481446.NIT7645_00927"/>
<accession>A0A0H5D3G3</accession>
<evidence type="ECO:0000259" key="1">
    <source>
        <dbReference type="Pfam" id="PF07045"/>
    </source>
</evidence>
<dbReference type="PANTHER" id="PTHR41521:SF4">
    <property type="entry name" value="BLR0684 PROTEIN"/>
    <property type="match status" value="1"/>
</dbReference>
<evidence type="ECO:0000313" key="3">
    <source>
        <dbReference type="Proteomes" id="UP000043764"/>
    </source>
</evidence>
<sequence>MPKGYWVAHVDVDDMERYKDYIAANAAPFAEFGARFLVRGGPKEVREGQTRARTVVIEFKDFATAKACYDSVSYQQAKALRDPVSTGDMEIVEGYGG</sequence>
<gene>
    <name evidence="2" type="ORF">NIT7321_02530</name>
</gene>
<dbReference type="Gene3D" id="3.30.70.100">
    <property type="match status" value="1"/>
</dbReference>
<dbReference type="InterPro" id="IPR011008">
    <property type="entry name" value="Dimeric_a/b-barrel"/>
</dbReference>
<organism evidence="2 3">
    <name type="scientific">Phaeobacter italicus</name>
    <dbReference type="NCBI Taxonomy" id="481446"/>
    <lineage>
        <taxon>Bacteria</taxon>
        <taxon>Pseudomonadati</taxon>
        <taxon>Pseudomonadota</taxon>
        <taxon>Alphaproteobacteria</taxon>
        <taxon>Rhodobacterales</taxon>
        <taxon>Roseobacteraceae</taxon>
        <taxon>Phaeobacter</taxon>
    </lineage>
</organism>
<evidence type="ECO:0000313" key="2">
    <source>
        <dbReference type="EMBL" id="CRL11661.1"/>
    </source>
</evidence>
<keyword evidence="3" id="KW-1185">Reference proteome</keyword>
<feature type="domain" description="DUF1330" evidence="1">
    <location>
        <begin position="3"/>
        <end position="95"/>
    </location>
</feature>
<name>A0A0H5D3G3_9RHOB</name>
<dbReference type="Proteomes" id="UP000043764">
    <property type="component" value="Unassembled WGS sequence"/>
</dbReference>
<dbReference type="EMBL" id="CVRL01000033">
    <property type="protein sequence ID" value="CRL11661.1"/>
    <property type="molecule type" value="Genomic_DNA"/>
</dbReference>
<reference evidence="2 3" key="1">
    <citation type="submission" date="2015-05" db="EMBL/GenBank/DDBJ databases">
        <authorList>
            <person name="Rodrigo-Torres Lidia"/>
            <person name="Arahal R.David."/>
        </authorList>
    </citation>
    <scope>NUCLEOTIDE SEQUENCE [LARGE SCALE GENOMIC DNA]</scope>
    <source>
        <strain evidence="2 3">CECT 7321</strain>
    </source>
</reference>
<protein>
    <recommendedName>
        <fullName evidence="1">DUF1330 domain-containing protein</fullName>
    </recommendedName>
</protein>
<dbReference type="InterPro" id="IPR010753">
    <property type="entry name" value="DUF1330"/>
</dbReference>
<dbReference type="PANTHER" id="PTHR41521">
    <property type="match status" value="1"/>
</dbReference>
<dbReference type="AlphaFoldDB" id="A0A0H5D3G3"/>
<proteinExistence type="predicted"/>
<dbReference type="Pfam" id="PF07045">
    <property type="entry name" value="DUF1330"/>
    <property type="match status" value="1"/>
</dbReference>